<dbReference type="PANTHER" id="PTHR31685">
    <property type="entry name" value="INTEGRAL MEMBRANE PROTEIN (AFU_ORTHOLOGUE AFUA_6G12730)-RELATED"/>
    <property type="match status" value="1"/>
</dbReference>
<protein>
    <recommendedName>
        <fullName evidence="8">Integral membrane protein</fullName>
    </recommendedName>
</protein>
<feature type="transmembrane region" description="Helical" evidence="2">
    <location>
        <begin position="361"/>
        <end position="380"/>
    </location>
</feature>
<feature type="domain" description="Protein YTP1-like C-terminal" evidence="5">
    <location>
        <begin position="289"/>
        <end position="577"/>
    </location>
</feature>
<dbReference type="Proteomes" id="UP001391051">
    <property type="component" value="Unassembled WGS sequence"/>
</dbReference>
<feature type="transmembrane region" description="Helical" evidence="2">
    <location>
        <begin position="93"/>
        <end position="113"/>
    </location>
</feature>
<keyword evidence="2" id="KW-0812">Transmembrane</keyword>
<feature type="transmembrane region" description="Helical" evidence="2">
    <location>
        <begin position="489"/>
        <end position="506"/>
    </location>
</feature>
<evidence type="ECO:0000259" key="5">
    <source>
        <dbReference type="Pfam" id="PF10355"/>
    </source>
</evidence>
<reference evidence="6 7" key="1">
    <citation type="submission" date="2023-01" db="EMBL/GenBank/DDBJ databases">
        <title>Analysis of 21 Apiospora genomes using comparative genomics revels a genus with tremendous synthesis potential of carbohydrate active enzymes and secondary metabolites.</title>
        <authorList>
            <person name="Sorensen T."/>
        </authorList>
    </citation>
    <scope>NUCLEOTIDE SEQUENCE [LARGE SCALE GENOMIC DNA]</scope>
    <source>
        <strain evidence="6 7">CBS 24483</strain>
    </source>
</reference>
<gene>
    <name evidence="6" type="ORF">PG986_014252</name>
</gene>
<feature type="signal peptide" evidence="3">
    <location>
        <begin position="1"/>
        <end position="28"/>
    </location>
</feature>
<feature type="transmembrane region" description="Helical" evidence="2">
    <location>
        <begin position="133"/>
        <end position="152"/>
    </location>
</feature>
<evidence type="ECO:0000256" key="2">
    <source>
        <dbReference type="SAM" id="Phobius"/>
    </source>
</evidence>
<keyword evidence="3" id="KW-0732">Signal</keyword>
<evidence type="ECO:0000256" key="3">
    <source>
        <dbReference type="SAM" id="SignalP"/>
    </source>
</evidence>
<dbReference type="InterPro" id="IPR018827">
    <property type="entry name" value="YTP1_C"/>
</dbReference>
<proteinExistence type="predicted"/>
<dbReference type="InterPro" id="IPR018825">
    <property type="entry name" value="DUF2427"/>
</dbReference>
<keyword evidence="7" id="KW-1185">Reference proteome</keyword>
<feature type="transmembrane region" description="Helical" evidence="2">
    <location>
        <begin position="321"/>
        <end position="340"/>
    </location>
</feature>
<dbReference type="Pfam" id="PF10348">
    <property type="entry name" value="DUF2427"/>
    <property type="match status" value="1"/>
</dbReference>
<evidence type="ECO:0000313" key="7">
    <source>
        <dbReference type="Proteomes" id="UP001391051"/>
    </source>
</evidence>
<dbReference type="PANTHER" id="PTHR31685:SF3">
    <property type="entry name" value="INTEGRAL MEMBRANE PROTEIN (AFU_ORTHOLOGUE AFUA_6G12730)"/>
    <property type="match status" value="1"/>
</dbReference>
<feature type="compositionally biased region" description="Polar residues" evidence="1">
    <location>
        <begin position="197"/>
        <end position="209"/>
    </location>
</feature>
<evidence type="ECO:0008006" key="8">
    <source>
        <dbReference type="Google" id="ProtNLM"/>
    </source>
</evidence>
<feature type="domain" description="DUF2427" evidence="4">
    <location>
        <begin position="51"/>
        <end position="150"/>
    </location>
</feature>
<dbReference type="CDD" id="cd08760">
    <property type="entry name" value="Cyt_b561_FRRS1_like"/>
    <property type="match status" value="1"/>
</dbReference>
<comment type="caution">
    <text evidence="6">The sequence shown here is derived from an EMBL/GenBank/DDBJ whole genome shotgun (WGS) entry which is preliminary data.</text>
</comment>
<feature type="transmembrane region" description="Helical" evidence="2">
    <location>
        <begin position="554"/>
        <end position="576"/>
    </location>
</feature>
<feature type="region of interest" description="Disordered" evidence="1">
    <location>
        <begin position="34"/>
        <end position="53"/>
    </location>
</feature>
<feature type="chain" id="PRO_5045162000" description="Integral membrane protein" evidence="3">
    <location>
        <begin position="29"/>
        <end position="596"/>
    </location>
</feature>
<evidence type="ECO:0000259" key="4">
    <source>
        <dbReference type="Pfam" id="PF10348"/>
    </source>
</evidence>
<keyword evidence="2" id="KW-0472">Membrane</keyword>
<dbReference type="EMBL" id="JAQQWE010000010">
    <property type="protein sequence ID" value="KAK7937384.1"/>
    <property type="molecule type" value="Genomic_DNA"/>
</dbReference>
<evidence type="ECO:0000256" key="1">
    <source>
        <dbReference type="SAM" id="MobiDB-lite"/>
    </source>
</evidence>
<dbReference type="Pfam" id="PF10355">
    <property type="entry name" value="Ytp1"/>
    <property type="match status" value="1"/>
</dbReference>
<accession>A0ABR1PSG2</accession>
<feature type="transmembrane region" description="Helical" evidence="2">
    <location>
        <begin position="449"/>
        <end position="469"/>
    </location>
</feature>
<feature type="transmembrane region" description="Helical" evidence="2">
    <location>
        <begin position="392"/>
        <end position="411"/>
    </location>
</feature>
<feature type="transmembrane region" description="Helical" evidence="2">
    <location>
        <begin position="518"/>
        <end position="539"/>
    </location>
</feature>
<dbReference type="GeneID" id="92083536"/>
<feature type="compositionally biased region" description="Polar residues" evidence="1">
    <location>
        <begin position="215"/>
        <end position="227"/>
    </location>
</feature>
<organism evidence="6 7">
    <name type="scientific">Apiospora aurea</name>
    <dbReference type="NCBI Taxonomy" id="335848"/>
    <lineage>
        <taxon>Eukaryota</taxon>
        <taxon>Fungi</taxon>
        <taxon>Dikarya</taxon>
        <taxon>Ascomycota</taxon>
        <taxon>Pezizomycotina</taxon>
        <taxon>Sordariomycetes</taxon>
        <taxon>Xylariomycetidae</taxon>
        <taxon>Amphisphaeriales</taxon>
        <taxon>Apiosporaceae</taxon>
        <taxon>Apiospora</taxon>
    </lineage>
</organism>
<feature type="region of interest" description="Disordered" evidence="1">
    <location>
        <begin position="195"/>
        <end position="240"/>
    </location>
</feature>
<sequence>MARSTTTTTALSLLATAAILGALPAVLAHGGDEGEGMEMPAPQEDQKQNSYPPTYFSHPEHRGVMYAHIIIMVLGWVFVLPIAVMFSIAKSRYTLITQFVFLVTNALGVVLGISYNASTPDLYPNNAHHKIGWVATWMLCAQVVISLIGRVAGVMSRQASPLEQHKEERQAFIPVSTQNMEEHLRGNGTLYHHHKYSYSNDSGQGTEPGTESLRSDSLSSGQESPAETSHRRMEYDEEEDLEFKDVEMKTPSSKANSLVAKAAGKISSRAWKFLLLGYNIIDRTSLILGYIALTTGIIAWARFFEGHEVFGGLAHWIKGGVFFWLGLFYLGRWAGSFGDLGWAWNVRPKQSTQKWRPSAEFVEGGLIFFYGSTNIFLEHLGNSGQAFSAQDLEHVSITVLFIGGGLLAMLVESTRIRELLNMTVTEAADAHPEHTHSEEEREALQAPKVYEFSINPIPALVIMLTGIMMSSHTQQSMLSSMVHKQWGNLLSAAAFARAFTYVLLYLKPPKSIMPSRPPTELLTSFGLIAGGVIFCASSSDTVSGMVHYDLDEMFVYTVTMGCVGMLMAWEIVVLALKGWAVRKEKGPSKSAWIAQV</sequence>
<evidence type="ECO:0000313" key="6">
    <source>
        <dbReference type="EMBL" id="KAK7937384.1"/>
    </source>
</evidence>
<dbReference type="RefSeq" id="XP_066692712.1">
    <property type="nucleotide sequence ID" value="XM_066850474.1"/>
</dbReference>
<dbReference type="Gene3D" id="1.20.120.1770">
    <property type="match status" value="1"/>
</dbReference>
<feature type="transmembrane region" description="Helical" evidence="2">
    <location>
        <begin position="65"/>
        <end position="86"/>
    </location>
</feature>
<name>A0ABR1PSG2_9PEZI</name>
<feature type="transmembrane region" description="Helical" evidence="2">
    <location>
        <begin position="280"/>
        <end position="301"/>
    </location>
</feature>
<keyword evidence="2" id="KW-1133">Transmembrane helix</keyword>